<keyword evidence="2" id="KW-1185">Reference proteome</keyword>
<sequence>MLVSKVISFGLKLNKKRKTGKNNNHDIFFIALEFKLGLSPISSFSSLKFKDTVLDDKIKSG</sequence>
<protein>
    <submittedName>
        <fullName evidence="1">Uncharacterized protein</fullName>
    </submittedName>
</protein>
<evidence type="ECO:0000313" key="1">
    <source>
        <dbReference type="EMBL" id="GAL87452.1"/>
    </source>
</evidence>
<organism evidence="1 2">
    <name type="scientific">Sporocytophaga myxococcoides</name>
    <dbReference type="NCBI Taxonomy" id="153721"/>
    <lineage>
        <taxon>Bacteria</taxon>
        <taxon>Pseudomonadati</taxon>
        <taxon>Bacteroidota</taxon>
        <taxon>Cytophagia</taxon>
        <taxon>Cytophagales</taxon>
        <taxon>Cytophagaceae</taxon>
        <taxon>Sporocytophaga</taxon>
    </lineage>
</organism>
<name>A0A098LM79_9BACT</name>
<reference evidence="1 2" key="1">
    <citation type="submission" date="2014-09" db="EMBL/GenBank/DDBJ databases">
        <title>Sporocytophaga myxococcoides PG-01 genome sequencing.</title>
        <authorList>
            <person name="Liu L."/>
            <person name="Gao P.J."/>
            <person name="Chen G.J."/>
            <person name="Wang L.S."/>
        </authorList>
    </citation>
    <scope>NUCLEOTIDE SEQUENCE [LARGE SCALE GENOMIC DNA]</scope>
    <source>
        <strain evidence="1 2">PG-01</strain>
    </source>
</reference>
<comment type="caution">
    <text evidence="1">The sequence shown here is derived from an EMBL/GenBank/DDBJ whole genome shotgun (WGS) entry which is preliminary data.</text>
</comment>
<gene>
    <name evidence="1" type="ORF">MYP_4681</name>
</gene>
<dbReference type="EMBL" id="BBLT01000013">
    <property type="protein sequence ID" value="GAL87452.1"/>
    <property type="molecule type" value="Genomic_DNA"/>
</dbReference>
<dbReference type="STRING" id="153721.MYP_4681"/>
<accession>A0A098LM79</accession>
<proteinExistence type="predicted"/>
<dbReference type="Proteomes" id="UP000030185">
    <property type="component" value="Unassembled WGS sequence"/>
</dbReference>
<dbReference type="AlphaFoldDB" id="A0A098LM79"/>
<evidence type="ECO:0000313" key="2">
    <source>
        <dbReference type="Proteomes" id="UP000030185"/>
    </source>
</evidence>